<comment type="caution">
    <text evidence="1">The sequence shown here is derived from an EMBL/GenBank/DDBJ whole genome shotgun (WGS) entry which is preliminary data.</text>
</comment>
<protein>
    <submittedName>
        <fullName evidence="1">Uncharacterized protein</fullName>
    </submittedName>
</protein>
<dbReference type="AlphaFoldDB" id="A0ABD5XY64"/>
<accession>A0ABD5XY64</accession>
<dbReference type="EMBL" id="JBHTAS010000001">
    <property type="protein sequence ID" value="MFC7140013.1"/>
    <property type="molecule type" value="Genomic_DNA"/>
</dbReference>
<dbReference type="RefSeq" id="WP_274325580.1">
    <property type="nucleotide sequence ID" value="NZ_CP118158.1"/>
</dbReference>
<reference evidence="1 2" key="1">
    <citation type="journal article" date="2019" name="Int. J. Syst. Evol. Microbiol.">
        <title>The Global Catalogue of Microorganisms (GCM) 10K type strain sequencing project: providing services to taxonomists for standard genome sequencing and annotation.</title>
        <authorList>
            <consortium name="The Broad Institute Genomics Platform"/>
            <consortium name="The Broad Institute Genome Sequencing Center for Infectious Disease"/>
            <person name="Wu L."/>
            <person name="Ma J."/>
        </authorList>
    </citation>
    <scope>NUCLEOTIDE SEQUENCE [LARGE SCALE GENOMIC DNA]</scope>
    <source>
        <strain evidence="1 2">XZYJT29</strain>
    </source>
</reference>
<name>A0ABD5XY64_9EURY</name>
<organism evidence="1 2">
    <name type="scientific">Halosimplex aquaticum</name>
    <dbReference type="NCBI Taxonomy" id="3026162"/>
    <lineage>
        <taxon>Archaea</taxon>
        <taxon>Methanobacteriati</taxon>
        <taxon>Methanobacteriota</taxon>
        <taxon>Stenosarchaea group</taxon>
        <taxon>Halobacteria</taxon>
        <taxon>Halobacteriales</taxon>
        <taxon>Haloarculaceae</taxon>
        <taxon>Halosimplex</taxon>
    </lineage>
</organism>
<dbReference type="GeneID" id="78820285"/>
<evidence type="ECO:0000313" key="2">
    <source>
        <dbReference type="Proteomes" id="UP001596432"/>
    </source>
</evidence>
<proteinExistence type="predicted"/>
<gene>
    <name evidence="1" type="ORF">ACFQMA_09220</name>
</gene>
<sequence>MNTDTAASHPIETLSGTEMEAVVADVRRVQHLSAIVLESLGPDPDRETLVREVLVELYEAHPAIRLEDSLELVHLIECPAGCSTNTAIRTVIEEACEYLVEWGRLGHHQFARRTSPSDS</sequence>
<evidence type="ECO:0000313" key="1">
    <source>
        <dbReference type="EMBL" id="MFC7140013.1"/>
    </source>
</evidence>
<dbReference type="Proteomes" id="UP001596432">
    <property type="component" value="Unassembled WGS sequence"/>
</dbReference>
<keyword evidence="2" id="KW-1185">Reference proteome</keyword>